<reference evidence="1" key="1">
    <citation type="journal article" date="2019" name="MBio">
        <title>Virus Genomes from Deep Sea Sediments Expand the Ocean Megavirome and Support Independent Origins of Viral Gigantism.</title>
        <authorList>
            <person name="Backstrom D."/>
            <person name="Yutin N."/>
            <person name="Jorgensen S.L."/>
            <person name="Dharamshi J."/>
            <person name="Homa F."/>
            <person name="Zaremba-Niedwiedzka K."/>
            <person name="Spang A."/>
            <person name="Wolf Y.I."/>
            <person name="Koonin E.V."/>
            <person name="Ettema T.J."/>
        </authorList>
    </citation>
    <scope>NUCLEOTIDE SEQUENCE</scope>
</reference>
<accession>A0A481YUK2</accession>
<proteinExistence type="predicted"/>
<organism evidence="1">
    <name type="scientific">Marseillevirus LCMAC103</name>
    <dbReference type="NCBI Taxonomy" id="2506604"/>
    <lineage>
        <taxon>Viruses</taxon>
        <taxon>Varidnaviria</taxon>
        <taxon>Bamfordvirae</taxon>
        <taxon>Nucleocytoviricota</taxon>
        <taxon>Megaviricetes</taxon>
        <taxon>Pimascovirales</taxon>
        <taxon>Pimascovirales incertae sedis</taxon>
        <taxon>Marseilleviridae</taxon>
    </lineage>
</organism>
<name>A0A481YUK2_9VIRU</name>
<sequence>MRKKKKYDFLRAKTLILEYAAAENVSASLGMAEDWDFTSNTVFVNGAFLIDLDACVDIMGVDRSWYATPTLEIAYKDGKIRRIACFLELS</sequence>
<dbReference type="EMBL" id="MK500335">
    <property type="protein sequence ID" value="QBK86700.1"/>
    <property type="molecule type" value="Genomic_DNA"/>
</dbReference>
<evidence type="ECO:0000313" key="1">
    <source>
        <dbReference type="EMBL" id="QBK86700.1"/>
    </source>
</evidence>
<protein>
    <submittedName>
        <fullName evidence="1">Uncharacterized protein</fullName>
    </submittedName>
</protein>
<gene>
    <name evidence="1" type="ORF">LCMAC103_00290</name>
</gene>